<comment type="caution">
    <text evidence="2">The sequence shown here is derived from an EMBL/GenBank/DDBJ whole genome shotgun (WGS) entry which is preliminary data.</text>
</comment>
<dbReference type="Proteomes" id="UP001201980">
    <property type="component" value="Unassembled WGS sequence"/>
</dbReference>
<gene>
    <name evidence="2" type="ORF">MKZ38_005678</name>
</gene>
<sequence>MLPPSTNTVQVRTLRARNFSPRSIQATLGPFSGGELRSRTTFSLEGGVPNSTKASRAGPVATLSQHTHPAAHAAPRLKATISQISEPERRHAASPTFAQVGPGEGFFVGPRRVESWGPRAHMFDMNLPSPGKDPWVSLAPLPSDFSTGYSVYRLEFVSRCRACRLLNDRGPIMWDPHYA</sequence>
<keyword evidence="3" id="KW-1185">Reference proteome</keyword>
<evidence type="ECO:0000313" key="2">
    <source>
        <dbReference type="EMBL" id="KAJ2896306.1"/>
    </source>
</evidence>
<protein>
    <submittedName>
        <fullName evidence="2">Uncharacterized protein</fullName>
    </submittedName>
</protein>
<accession>A0AAD5WNV3</accession>
<evidence type="ECO:0000256" key="1">
    <source>
        <dbReference type="SAM" id="MobiDB-lite"/>
    </source>
</evidence>
<feature type="region of interest" description="Disordered" evidence="1">
    <location>
        <begin position="43"/>
        <end position="74"/>
    </location>
</feature>
<evidence type="ECO:0000313" key="3">
    <source>
        <dbReference type="Proteomes" id="UP001201980"/>
    </source>
</evidence>
<reference evidence="2" key="1">
    <citation type="submission" date="2022-07" db="EMBL/GenBank/DDBJ databases">
        <title>Draft genome sequence of Zalerion maritima ATCC 34329, a (micro)plastics degrading marine fungus.</title>
        <authorList>
            <person name="Paco A."/>
            <person name="Goncalves M.F.M."/>
            <person name="Rocha-Santos T.A.P."/>
            <person name="Alves A."/>
        </authorList>
    </citation>
    <scope>NUCLEOTIDE SEQUENCE</scope>
    <source>
        <strain evidence="2">ATCC 34329</strain>
    </source>
</reference>
<organism evidence="2 3">
    <name type="scientific">Zalerion maritima</name>
    <dbReference type="NCBI Taxonomy" id="339359"/>
    <lineage>
        <taxon>Eukaryota</taxon>
        <taxon>Fungi</taxon>
        <taxon>Dikarya</taxon>
        <taxon>Ascomycota</taxon>
        <taxon>Pezizomycotina</taxon>
        <taxon>Sordariomycetes</taxon>
        <taxon>Lulworthiomycetidae</taxon>
        <taxon>Lulworthiales</taxon>
        <taxon>Lulworthiaceae</taxon>
        <taxon>Zalerion</taxon>
    </lineage>
</organism>
<dbReference type="AlphaFoldDB" id="A0AAD5WNV3"/>
<proteinExistence type="predicted"/>
<feature type="compositionally biased region" description="Polar residues" evidence="1">
    <location>
        <begin position="43"/>
        <end position="54"/>
    </location>
</feature>
<dbReference type="EMBL" id="JAKWBI020000340">
    <property type="protein sequence ID" value="KAJ2896306.1"/>
    <property type="molecule type" value="Genomic_DNA"/>
</dbReference>
<name>A0AAD5WNV3_9PEZI</name>